<dbReference type="PROSITE" id="PS51208">
    <property type="entry name" value="AUTOTRANSPORTER"/>
    <property type="match status" value="1"/>
</dbReference>
<dbReference type="Pfam" id="PF03797">
    <property type="entry name" value="Autotransporter"/>
    <property type="match status" value="1"/>
</dbReference>
<dbReference type="PROSITE" id="PS00584">
    <property type="entry name" value="PFKB_KINASES_2"/>
    <property type="match status" value="1"/>
</dbReference>
<evidence type="ECO:0000313" key="3">
    <source>
        <dbReference type="Proteomes" id="UP001196509"/>
    </source>
</evidence>
<protein>
    <submittedName>
        <fullName evidence="2">Autotransporter domain-containing protein</fullName>
    </submittedName>
</protein>
<dbReference type="InterPro" id="IPR011050">
    <property type="entry name" value="Pectin_lyase_fold/virulence"/>
</dbReference>
<accession>A0AAE2ZJS7</accession>
<dbReference type="SMART" id="SM00869">
    <property type="entry name" value="Autotransporter"/>
    <property type="match status" value="1"/>
</dbReference>
<dbReference type="InterPro" id="IPR036709">
    <property type="entry name" value="Autotransporte_beta_dom_sf"/>
</dbReference>
<dbReference type="GO" id="GO:0016301">
    <property type="term" value="F:kinase activity"/>
    <property type="evidence" value="ECO:0007669"/>
    <property type="project" value="InterPro"/>
</dbReference>
<evidence type="ECO:0000313" key="2">
    <source>
        <dbReference type="EMBL" id="MBW8637803.1"/>
    </source>
</evidence>
<dbReference type="EMBL" id="JAICBX010000002">
    <property type="protein sequence ID" value="MBW8637803.1"/>
    <property type="molecule type" value="Genomic_DNA"/>
</dbReference>
<name>A0AAE2ZJS7_9HYPH</name>
<sequence>MSLLTFGGSNIDAEINGNIIATDTNGGGDGIAAGLLAVATGGDANVDLMVGPNSSVSGSAAGVVGIAGVNGTSNVDVYGNVNQTSTSVSFLPTLDIPVGVAAVTAGTGDATVTTYDGSLVTQDGAGGVGVAAAAFGSGSATATVGDDVESDGLVGVLALSGTGSASANLFGGNVLGSSTPAPVIGVGAVVLGGTEDANVTVGDGVAQDSSVDATGVALLGLNLGTGDVNISSETPDPDGDDNVISSDGIGVLGLALGGGDTNIDTGLVNADDAGVVGVGNNVTINTGETNSGGLGVAGLGGGTVNITTGDTTSNTNLGGGLGGSGVVGASFGGDVNVTTEGKTTVASTSAADAGLIGVGALSIGGNATVTVNGAIDPPIIGALSVAIGPGTATTTVNAMTQAWVLGAGAVQLGGGSGDAIVETNAAIESDVIGVGALNAGGDGDIDIDVNESVSGFSGANVGFNAIQAVSLLNSGDVFVNTGLNGTLAADNDGIQVSKLFGDGNVEVGAEAAINAGDEGIEVLSLLNDGNIVIGTGTAAPITAGDDGISALKYFGDGNISVEAGSGIIAGDDGIETVAIVSEGNISITTLADATISAGDNGIGVLKLLGDGNVMVEAGADITAGDDGIQTITAFSEGDVSITTLADAAISAGDDGIFVDKSFGDGNVTVEAGAGITATGDDGIEAVVFGSDGNVNIATSDGGTTGDGSDGGVITAGDDGISVTKIFGAGNIGVDVNADINAADEGIDIFRTLSGGAGSTIDVSVDGTSTVVAGDNGIEIDTPFALNDINVSVGTGSEVIADDGSAVTITSFSVLGDNDITVTSDGLLRGEGTFFEPVVFVGTDGTAIVNNASNGMIMSDTGAWDDNAISVLAGNDIQVYNSGDVYGNINATSFNSFAFVENSGYWATSGFNNVWAQQSAYIQNSGVIETDGITLFSFSSVSGQTFVDNDGEIYVNGFTSFGGPIFGIDEFANDGLLSMVNGTSDYGLATIPVYNSGVGDVTVVAGNFVGNPDSRLAVDAELGGVGTSSSDLLVITGDVDGQTEVYVNNVGGFGAYNPVGIPVVGVLSGNTDLGDFVLANGPIDTGLFSYDLFLDAPSDPAQWTPGFAPATKGWVLASYADSSAYMFAQAASIAQNMWHTTADGYIDRSSDLREIYGSTGTGVSTANADFIEAAPPPAAPAVNNNGNGVWMRGIGQYAESEGSQSFEAFPGQFVSFNTDYNETLWGIEGGVDHAFHMNNGSTLVLGLMGGYVTNSVEFSGLGDEATIDGGMAGIYATWVNGPGYIDALFKADFLTADFSVGGAPASTDILNLGGRIEGGYRFTNAGGYYIEPVASIAYVSSDLDDLNVLGTPVSINSDDSLRGKIGGRVGASMMVGNGKMDPYINAYVGGEFLGDNSAVISGLTLQDDISGVFGEVGAGFNWYDAANSWSVYGQANYIFADDYWAANGTMGVRYSW</sequence>
<dbReference type="InterPro" id="IPR005546">
    <property type="entry name" value="Autotransporte_beta"/>
</dbReference>
<dbReference type="Proteomes" id="UP001196509">
    <property type="component" value="Unassembled WGS sequence"/>
</dbReference>
<keyword evidence="3" id="KW-1185">Reference proteome</keyword>
<dbReference type="InterPro" id="IPR012332">
    <property type="entry name" value="Autotransporter_pectin_lyase_C"/>
</dbReference>
<dbReference type="Gene3D" id="2.40.128.130">
    <property type="entry name" value="Autotransporter beta-domain"/>
    <property type="match status" value="1"/>
</dbReference>
<dbReference type="InterPro" id="IPR002173">
    <property type="entry name" value="Carboh/pur_kinase_PfkB_CS"/>
</dbReference>
<evidence type="ECO:0000259" key="1">
    <source>
        <dbReference type="PROSITE" id="PS51208"/>
    </source>
</evidence>
<dbReference type="SUPFAM" id="SSF51126">
    <property type="entry name" value="Pectin lyase-like"/>
    <property type="match status" value="1"/>
</dbReference>
<dbReference type="RefSeq" id="WP_220228479.1">
    <property type="nucleotide sequence ID" value="NZ_JAICBX010000002.1"/>
</dbReference>
<reference evidence="2" key="1">
    <citation type="submission" date="2021-08" db="EMBL/GenBank/DDBJ databases">
        <title>Hoeflea bacterium WL0058 sp. nov., isolated from the sediment.</title>
        <authorList>
            <person name="Wang L."/>
            <person name="Zhang D."/>
        </authorList>
    </citation>
    <scope>NUCLEOTIDE SEQUENCE</scope>
    <source>
        <strain evidence="2">WL0058</strain>
    </source>
</reference>
<feature type="domain" description="Autotransporter" evidence="1">
    <location>
        <begin position="1181"/>
        <end position="1455"/>
    </location>
</feature>
<proteinExistence type="predicted"/>
<dbReference type="SUPFAM" id="SSF103515">
    <property type="entry name" value="Autotransporter"/>
    <property type="match status" value="1"/>
</dbReference>
<dbReference type="Gene3D" id="2.160.20.20">
    <property type="match status" value="1"/>
</dbReference>
<comment type="caution">
    <text evidence="2">The sequence shown here is derived from an EMBL/GenBank/DDBJ whole genome shotgun (WGS) entry which is preliminary data.</text>
</comment>
<organism evidence="2 3">
    <name type="scientific">Flavimaribacter sediminis</name>
    <dbReference type="NCBI Taxonomy" id="2865987"/>
    <lineage>
        <taxon>Bacteria</taxon>
        <taxon>Pseudomonadati</taxon>
        <taxon>Pseudomonadota</taxon>
        <taxon>Alphaproteobacteria</taxon>
        <taxon>Hyphomicrobiales</taxon>
        <taxon>Rhizobiaceae</taxon>
        <taxon>Flavimaribacter</taxon>
    </lineage>
</organism>
<gene>
    <name evidence="2" type="ORF">K1W69_11445</name>
</gene>